<reference evidence="1 2" key="1">
    <citation type="submission" date="2018-01" db="EMBL/GenBank/DDBJ databases">
        <title>Metagenomic assembled genomes from two thermal pools in the Uzon Caldera, Kamchatka, Russia.</title>
        <authorList>
            <person name="Wilkins L."/>
            <person name="Ettinger C."/>
        </authorList>
    </citation>
    <scope>NUCLEOTIDE SEQUENCE [LARGE SCALE GENOMIC DNA]</scope>
    <source>
        <strain evidence="1">ZAV-05</strain>
    </source>
</reference>
<name>A0A2J6WH43_9BACT</name>
<evidence type="ECO:0000313" key="2">
    <source>
        <dbReference type="Proteomes" id="UP000242881"/>
    </source>
</evidence>
<comment type="caution">
    <text evidence="1">The sequence shown here is derived from an EMBL/GenBank/DDBJ whole genome shotgun (WGS) entry which is preliminary data.</text>
</comment>
<organism evidence="1 2">
    <name type="scientific">Calditerrivibrio nitroreducens</name>
    <dbReference type="NCBI Taxonomy" id="477976"/>
    <lineage>
        <taxon>Bacteria</taxon>
        <taxon>Pseudomonadati</taxon>
        <taxon>Deferribacterota</taxon>
        <taxon>Deferribacteres</taxon>
        <taxon>Deferribacterales</taxon>
        <taxon>Calditerrivibrionaceae</taxon>
    </lineage>
</organism>
<dbReference type="Pfam" id="PF08889">
    <property type="entry name" value="WbqC"/>
    <property type="match status" value="1"/>
</dbReference>
<gene>
    <name evidence="1" type="ORF">C0187_06545</name>
</gene>
<dbReference type="Proteomes" id="UP000242881">
    <property type="component" value="Unassembled WGS sequence"/>
</dbReference>
<dbReference type="InterPro" id="IPR014985">
    <property type="entry name" value="WbqC"/>
</dbReference>
<proteinExistence type="predicted"/>
<accession>A0A2J6WH43</accession>
<dbReference type="EMBL" id="PNIN01000065">
    <property type="protein sequence ID" value="PMP69696.1"/>
    <property type="molecule type" value="Genomic_DNA"/>
</dbReference>
<evidence type="ECO:0008006" key="3">
    <source>
        <dbReference type="Google" id="ProtNLM"/>
    </source>
</evidence>
<evidence type="ECO:0000313" key="1">
    <source>
        <dbReference type="EMBL" id="PMP69696.1"/>
    </source>
</evidence>
<dbReference type="AlphaFoldDB" id="A0A2J6WH43"/>
<sequence length="250" mass="29244">MICAIMQPTYNPWLGYFDLIDRVDCFVYLDNVQLVKRSWQVRNRIKSPNGDFFLTIPIKHTAPRDDITINKALVNGDGWRRDHLKAIEYNYKKSKFFDDIFPFVSSLIMNEIQILSEFNINFIEQIKNILGIETKTIKSSDLSNLNYKKDDLLAALCKEIGADTYISPQGSSVYIDRDTIGGAFTRENIKLYYHNYDHPKYNQLFGEFLPYMGVLDLLFNEGVRNSINIIRSGRRELIYYLDFSERLKSI</sequence>
<protein>
    <recommendedName>
        <fullName evidence="3">WbqC-like family protein</fullName>
    </recommendedName>
</protein>